<accession>A0A2U3DZ00</accession>
<dbReference type="Proteomes" id="UP001287286">
    <property type="component" value="Unassembled WGS sequence"/>
</dbReference>
<evidence type="ECO:0000313" key="4">
    <source>
        <dbReference type="Proteomes" id="UP000245956"/>
    </source>
</evidence>
<name>A0A2U3DZ00_PURLI</name>
<dbReference type="AlphaFoldDB" id="A0A2U3DZ00"/>
<gene>
    <name evidence="3" type="ORF">PCL_02826</name>
    <name evidence="2" type="ORF">Purlil1_6849</name>
</gene>
<evidence type="ECO:0000313" key="3">
    <source>
        <dbReference type="EMBL" id="PWI67472.1"/>
    </source>
</evidence>
<reference evidence="2 5" key="4">
    <citation type="journal article" date="2024" name="Microbiol. Resour. Announc.">
        <title>Genome annotations for the ascomycete fungi Trichoderma harzianum, Trichoderma aggressivum, and Purpureocillium lilacinum.</title>
        <authorList>
            <person name="Beijen E.P.W."/>
            <person name="Ohm R.A."/>
        </authorList>
    </citation>
    <scope>NUCLEOTIDE SEQUENCE [LARGE SCALE GENOMIC DNA]</scope>
    <source>
        <strain evidence="2 5">CBS 150709</strain>
    </source>
</reference>
<organism evidence="3 4">
    <name type="scientific">Purpureocillium lilacinum</name>
    <name type="common">Paecilomyces lilacinus</name>
    <dbReference type="NCBI Taxonomy" id="33203"/>
    <lineage>
        <taxon>Eukaryota</taxon>
        <taxon>Fungi</taxon>
        <taxon>Dikarya</taxon>
        <taxon>Ascomycota</taxon>
        <taxon>Pezizomycotina</taxon>
        <taxon>Sordariomycetes</taxon>
        <taxon>Hypocreomycetidae</taxon>
        <taxon>Hypocreales</taxon>
        <taxon>Ophiocordycipitaceae</taxon>
        <taxon>Purpureocillium</taxon>
    </lineage>
</organism>
<dbReference type="EMBL" id="JAWRVI010000023">
    <property type="protein sequence ID" value="KAK4088638.1"/>
    <property type="molecule type" value="Genomic_DNA"/>
</dbReference>
<reference evidence="3" key="1">
    <citation type="submission" date="2015-05" db="EMBL/GenBank/DDBJ databases">
        <authorList>
            <person name="Wang D.B."/>
            <person name="Wang M."/>
        </authorList>
    </citation>
    <scope>NUCLEOTIDE SEQUENCE</scope>
    <source>
        <strain evidence="3">36-1</strain>
    </source>
</reference>
<evidence type="ECO:0000313" key="5">
    <source>
        <dbReference type="Proteomes" id="UP001287286"/>
    </source>
</evidence>
<protein>
    <submittedName>
        <fullName evidence="3">Uncharacterized protein</fullName>
    </submittedName>
</protein>
<feature type="region of interest" description="Disordered" evidence="1">
    <location>
        <begin position="83"/>
        <end position="107"/>
    </location>
</feature>
<comment type="caution">
    <text evidence="3">The sequence shown here is derived from an EMBL/GenBank/DDBJ whole genome shotgun (WGS) entry which is preliminary data.</text>
</comment>
<dbReference type="EMBL" id="LCWV01000018">
    <property type="protein sequence ID" value="PWI67472.1"/>
    <property type="molecule type" value="Genomic_DNA"/>
</dbReference>
<evidence type="ECO:0000313" key="2">
    <source>
        <dbReference type="EMBL" id="KAK4088638.1"/>
    </source>
</evidence>
<reference evidence="2" key="3">
    <citation type="submission" date="2023-11" db="EMBL/GenBank/DDBJ databases">
        <authorList>
            <person name="Beijen E."/>
            <person name="Ohm R.A."/>
        </authorList>
    </citation>
    <scope>NUCLEOTIDE SEQUENCE</scope>
    <source>
        <strain evidence="2">CBS 150709</strain>
    </source>
</reference>
<reference evidence="3 4" key="2">
    <citation type="journal article" date="2016" name="Front. Microbiol.">
        <title>Genome and transcriptome sequences reveal the specific parasitism of the nematophagous Purpureocillium lilacinum 36-1.</title>
        <authorList>
            <person name="Xie J."/>
            <person name="Li S."/>
            <person name="Mo C."/>
            <person name="Xiao X."/>
            <person name="Peng D."/>
            <person name="Wang G."/>
            <person name="Xiao Y."/>
        </authorList>
    </citation>
    <scope>NUCLEOTIDE SEQUENCE [LARGE SCALE GENOMIC DNA]</scope>
    <source>
        <strain evidence="3 4">36-1</strain>
    </source>
</reference>
<dbReference type="Proteomes" id="UP000245956">
    <property type="component" value="Unassembled WGS sequence"/>
</dbReference>
<keyword evidence="5" id="KW-1185">Reference proteome</keyword>
<proteinExistence type="predicted"/>
<evidence type="ECO:0000256" key="1">
    <source>
        <dbReference type="SAM" id="MobiDB-lite"/>
    </source>
</evidence>
<sequence>MRRYPSDAAERKVASLRPFLPCPALLSPYDPSHPPSPASLMGRHAGDDMMDGMAWVRGVMASQERHVRSNPARLSACKVHASSCSSEANDTPPAQHIASLASPTLDR</sequence>